<dbReference type="CDD" id="cd18617">
    <property type="entry name" value="GH43_XynB-like"/>
    <property type="match status" value="1"/>
</dbReference>
<dbReference type="RefSeq" id="WP_150448728.1">
    <property type="nucleotide sequence ID" value="NZ_VYSA01000002.1"/>
</dbReference>
<dbReference type="AlphaFoldDB" id="A0A5J5J2R3"/>
<organism evidence="8 9">
    <name type="scientific">Microbacterium rhizomatis</name>
    <dbReference type="NCBI Taxonomy" id="1631477"/>
    <lineage>
        <taxon>Bacteria</taxon>
        <taxon>Bacillati</taxon>
        <taxon>Actinomycetota</taxon>
        <taxon>Actinomycetes</taxon>
        <taxon>Micrococcales</taxon>
        <taxon>Microbacteriaceae</taxon>
        <taxon>Microbacterium</taxon>
    </lineage>
</organism>
<dbReference type="Proteomes" id="UP000325827">
    <property type="component" value="Unassembled WGS sequence"/>
</dbReference>
<dbReference type="Pfam" id="PF17851">
    <property type="entry name" value="GH43_C2"/>
    <property type="match status" value="1"/>
</dbReference>
<dbReference type="OrthoDB" id="9801455at2"/>
<name>A0A5J5J2R3_9MICO</name>
<evidence type="ECO:0000256" key="3">
    <source>
        <dbReference type="ARBA" id="ARBA00023295"/>
    </source>
</evidence>
<evidence type="ECO:0000256" key="5">
    <source>
        <dbReference type="PIRSR" id="PIRSR606710-2"/>
    </source>
</evidence>
<evidence type="ECO:0000259" key="7">
    <source>
        <dbReference type="Pfam" id="PF17851"/>
    </source>
</evidence>
<feature type="active site" description="Proton donor" evidence="4">
    <location>
        <position position="192"/>
    </location>
</feature>
<keyword evidence="3 6" id="KW-0326">Glycosidase</keyword>
<dbReference type="GO" id="GO:0005975">
    <property type="term" value="P:carbohydrate metabolic process"/>
    <property type="evidence" value="ECO:0007669"/>
    <property type="project" value="InterPro"/>
</dbReference>
<comment type="similarity">
    <text evidence="1 6">Belongs to the glycosyl hydrolase 43 family.</text>
</comment>
<protein>
    <submittedName>
        <fullName evidence="8">Glycoside hydrolase family 43 protein</fullName>
    </submittedName>
</protein>
<dbReference type="InterPro" id="IPR013320">
    <property type="entry name" value="ConA-like_dom_sf"/>
</dbReference>
<reference evidence="9" key="1">
    <citation type="submission" date="2019-09" db="EMBL/GenBank/DDBJ databases">
        <title>Mumia zhuanghuii sp. nov. isolated from the intestinal contents of plateau pika (Ochotona curzoniae) in the Qinghai-Tibet plateau of China.</title>
        <authorList>
            <person name="Tian Z."/>
        </authorList>
    </citation>
    <scope>NUCLEOTIDE SEQUENCE [LARGE SCALE GENOMIC DNA]</scope>
    <source>
        <strain evidence="9">JCM 30598</strain>
    </source>
</reference>
<evidence type="ECO:0000313" key="8">
    <source>
        <dbReference type="EMBL" id="KAA9107693.1"/>
    </source>
</evidence>
<dbReference type="Gene3D" id="2.115.10.20">
    <property type="entry name" value="Glycosyl hydrolase domain, family 43"/>
    <property type="match status" value="1"/>
</dbReference>
<feature type="domain" description="Beta-xylosidase C-terminal Concanavalin A-like" evidence="7">
    <location>
        <begin position="318"/>
        <end position="494"/>
    </location>
</feature>
<keyword evidence="2 6" id="KW-0378">Hydrolase</keyword>
<feature type="active site" description="Proton acceptor" evidence="4">
    <location>
        <position position="15"/>
    </location>
</feature>
<dbReference type="GO" id="GO:0004553">
    <property type="term" value="F:hydrolase activity, hydrolyzing O-glycosyl compounds"/>
    <property type="evidence" value="ECO:0007669"/>
    <property type="project" value="InterPro"/>
</dbReference>
<evidence type="ECO:0000256" key="2">
    <source>
        <dbReference type="ARBA" id="ARBA00022801"/>
    </source>
</evidence>
<gene>
    <name evidence="8" type="ORF">F6B43_09590</name>
</gene>
<proteinExistence type="inferred from homology"/>
<dbReference type="InterPro" id="IPR023296">
    <property type="entry name" value="Glyco_hydro_beta-prop_sf"/>
</dbReference>
<comment type="caution">
    <text evidence="8">The sequence shown here is derived from an EMBL/GenBank/DDBJ whole genome shotgun (WGS) entry which is preliminary data.</text>
</comment>
<evidence type="ECO:0000313" key="9">
    <source>
        <dbReference type="Proteomes" id="UP000325827"/>
    </source>
</evidence>
<dbReference type="EMBL" id="VYSA01000002">
    <property type="protein sequence ID" value="KAA9107693.1"/>
    <property type="molecule type" value="Genomic_DNA"/>
</dbReference>
<dbReference type="Pfam" id="PF04616">
    <property type="entry name" value="Glyco_hydro_43"/>
    <property type="match status" value="1"/>
</dbReference>
<accession>A0A5J5J2R3</accession>
<evidence type="ECO:0000256" key="4">
    <source>
        <dbReference type="PIRSR" id="PIRSR606710-1"/>
    </source>
</evidence>
<dbReference type="InterPro" id="IPR051795">
    <property type="entry name" value="Glycosyl_Hydrlase_43"/>
</dbReference>
<keyword evidence="9" id="KW-1185">Reference proteome</keyword>
<dbReference type="PANTHER" id="PTHR42812:SF12">
    <property type="entry name" value="BETA-XYLOSIDASE-RELATED"/>
    <property type="match status" value="1"/>
</dbReference>
<dbReference type="InterPro" id="IPR041542">
    <property type="entry name" value="GH43_C2"/>
</dbReference>
<dbReference type="SUPFAM" id="SSF49899">
    <property type="entry name" value="Concanavalin A-like lectins/glucanases"/>
    <property type="match status" value="1"/>
</dbReference>
<dbReference type="SUPFAM" id="SSF75005">
    <property type="entry name" value="Arabinanase/levansucrase/invertase"/>
    <property type="match status" value="1"/>
</dbReference>
<sequence length="508" mass="54343">MTTLHNPVLNGFHPDPSVVRVGDEWFLATSSFEYLPGIPIHRSRDFENWELIGHVGATPEVFGIGDVPTSGGVWAPTIRYRDGLFHLVVTVAMGRGMLHFTATDAAGPWSDGDVILSADGAGSINGIDPDIAWADDGTAYITYSGLILTETPGGPSIGTHLGIQQVKVDLDDHIALEEPRSLWSGTGGQFPEAPHLYQVGATWYLMIAEGGTERGHSISIARSAGPEGPFETAPQNPLVSARSTIRPVQNTGHGDLVIGPGGEWFCIMLGVRPRSGTRAFSALGRETFVSPVQWHQNGWPTIAPVLLNPRPGTRVALDFSPDAGLDGEWLAIRRPTSAIADLSARPGRLTLHGDGSTLDDPRPVFLGRRQEHLTNSVTVTIDASAGVGGLGVRYDERFHLEVEVGGGAVRARAVVGDLRQEWTHQPANGPIALHIDSVKPDGQGGFVRTSDLFRLAATIGGQRIELAEVDGRFLSSETTESFTGRVIGMYAVSGDVSFHSWIAEGDDE</sequence>
<evidence type="ECO:0000256" key="1">
    <source>
        <dbReference type="ARBA" id="ARBA00009865"/>
    </source>
</evidence>
<dbReference type="PANTHER" id="PTHR42812">
    <property type="entry name" value="BETA-XYLOSIDASE"/>
    <property type="match status" value="1"/>
</dbReference>
<evidence type="ECO:0000256" key="6">
    <source>
        <dbReference type="RuleBase" id="RU361187"/>
    </source>
</evidence>
<dbReference type="Gene3D" id="2.60.120.200">
    <property type="match status" value="1"/>
</dbReference>
<dbReference type="InterPro" id="IPR006710">
    <property type="entry name" value="Glyco_hydro_43"/>
</dbReference>
<feature type="site" description="Important for catalytic activity, responsible for pKa modulation of the active site Glu and correct orientation of both the proton donor and substrate" evidence="5">
    <location>
        <position position="128"/>
    </location>
</feature>